<reference evidence="1 2" key="1">
    <citation type="journal article" date="2019" name="Int. J. Syst. Evol. Microbiol.">
        <title>The Global Catalogue of Microorganisms (GCM) 10K type strain sequencing project: providing services to taxonomists for standard genome sequencing and annotation.</title>
        <authorList>
            <consortium name="The Broad Institute Genomics Platform"/>
            <consortium name="The Broad Institute Genome Sequencing Center for Infectious Disease"/>
            <person name="Wu L."/>
            <person name="Ma J."/>
        </authorList>
    </citation>
    <scope>NUCLEOTIDE SEQUENCE [LARGE SCALE GENOMIC DNA]</scope>
    <source>
        <strain evidence="1 2">JCM 12662</strain>
    </source>
</reference>
<comment type="caution">
    <text evidence="1">The sequence shown here is derived from an EMBL/GenBank/DDBJ whole genome shotgun (WGS) entry which is preliminary data.</text>
</comment>
<sequence length="90" mass="10412">MLNAGAVEAYIFSYKSEDSDSIEIGYIGGKDVNKLNGYLDFYKQVLNHLFEEFHTIEIEADDVDPFAYGLINEFDYDKTESWDAYIFDTN</sequence>
<keyword evidence="2" id="KW-1185">Reference proteome</keyword>
<proteinExistence type="predicted"/>
<organism evidence="1 2">
    <name type="scientific">Alkalibacterium iburiense</name>
    <dbReference type="NCBI Taxonomy" id="290589"/>
    <lineage>
        <taxon>Bacteria</taxon>
        <taxon>Bacillati</taxon>
        <taxon>Bacillota</taxon>
        <taxon>Bacilli</taxon>
        <taxon>Lactobacillales</taxon>
        <taxon>Carnobacteriaceae</taxon>
        <taxon>Alkalibacterium</taxon>
    </lineage>
</organism>
<evidence type="ECO:0000313" key="1">
    <source>
        <dbReference type="EMBL" id="GAA0356856.1"/>
    </source>
</evidence>
<protein>
    <submittedName>
        <fullName evidence="1">Uncharacterized protein</fullName>
    </submittedName>
</protein>
<gene>
    <name evidence="1" type="ORF">GCM10008932_07250</name>
</gene>
<accession>A0ABN0X7W8</accession>
<name>A0ABN0X7W8_9LACT</name>
<dbReference type="EMBL" id="BAAACW010000042">
    <property type="protein sequence ID" value="GAA0356856.1"/>
    <property type="molecule type" value="Genomic_DNA"/>
</dbReference>
<dbReference type="Proteomes" id="UP001501166">
    <property type="component" value="Unassembled WGS sequence"/>
</dbReference>
<evidence type="ECO:0000313" key="2">
    <source>
        <dbReference type="Proteomes" id="UP001501166"/>
    </source>
</evidence>